<dbReference type="PANTHER" id="PTHR47505:SF1">
    <property type="entry name" value="DNA UTILIZATION PROTEIN YHGH"/>
    <property type="match status" value="1"/>
</dbReference>
<feature type="domain" description="Double zinc ribbon" evidence="3">
    <location>
        <begin position="2"/>
        <end position="52"/>
    </location>
</feature>
<evidence type="ECO:0000313" key="6">
    <source>
        <dbReference type="EMBL" id="VFK75417.1"/>
    </source>
</evidence>
<accession>A0A451BAW1</accession>
<gene>
    <name evidence="4" type="ORF">BECKMB1821G_GA0114241_102451</name>
    <name evidence="6" type="ORF">BECKMB1821H_GA0114242_102151</name>
    <name evidence="5" type="ORF">BECKMB1821I_GA0114274_102150</name>
</gene>
<dbReference type="EMBL" id="CAADFO010000024">
    <property type="protein sequence ID" value="VFK26985.1"/>
    <property type="molecule type" value="Genomic_DNA"/>
</dbReference>
<name>A0A451BAW1_9GAMM</name>
<dbReference type="Gene3D" id="3.40.50.2020">
    <property type="match status" value="1"/>
</dbReference>
<evidence type="ECO:0000313" key="5">
    <source>
        <dbReference type="EMBL" id="VFK31250.1"/>
    </source>
</evidence>
<feature type="domain" description="Phosphoribosyltransferase" evidence="2">
    <location>
        <begin position="126"/>
        <end position="220"/>
    </location>
</feature>
<dbReference type="PANTHER" id="PTHR47505">
    <property type="entry name" value="DNA UTILIZATION PROTEIN YHGH"/>
    <property type="match status" value="1"/>
</dbReference>
<dbReference type="Pfam" id="PF00156">
    <property type="entry name" value="Pribosyltran"/>
    <property type="match status" value="1"/>
</dbReference>
<dbReference type="InterPro" id="IPR000836">
    <property type="entry name" value="PRTase_dom"/>
</dbReference>
<evidence type="ECO:0000313" key="4">
    <source>
        <dbReference type="EMBL" id="VFK26985.1"/>
    </source>
</evidence>
<evidence type="ECO:0000256" key="1">
    <source>
        <dbReference type="ARBA" id="ARBA00008007"/>
    </source>
</evidence>
<dbReference type="InterPro" id="IPR051910">
    <property type="entry name" value="ComF/GntX_DNA_util-trans"/>
</dbReference>
<dbReference type="AlphaFoldDB" id="A0A451BAW1"/>
<dbReference type="InterPro" id="IPR029057">
    <property type="entry name" value="PRTase-like"/>
</dbReference>
<dbReference type="EMBL" id="CAADFQ010000021">
    <property type="protein sequence ID" value="VFK31250.1"/>
    <property type="molecule type" value="Genomic_DNA"/>
</dbReference>
<evidence type="ECO:0000259" key="3">
    <source>
        <dbReference type="Pfam" id="PF18912"/>
    </source>
</evidence>
<comment type="similarity">
    <text evidence="1">Belongs to the ComF/GntX family.</text>
</comment>
<dbReference type="EMBL" id="CAADGH010000021">
    <property type="protein sequence ID" value="VFK75417.1"/>
    <property type="molecule type" value="Genomic_DNA"/>
</dbReference>
<sequence length="223" mass="24699">MFIPTNCLLCGATVTGNPNLCVACRHDLTPLLTACPVCGISLPEVQICPGCQRRKQPFTHTHAAFRYAPPVSYLVILMKFQGNLAAARVLSDLLANHLISVRAGKPDMIIPVPLHTRRLRERGFNQSVELGREIARRWRIPVRKDIIIKKRATPPQTELTSRAARRRNVRGTFLLDASLSNVNHVAILDDVVTTGATVTEIARLIKRAGVPRVDIWCCCRAGL</sequence>
<dbReference type="SUPFAM" id="SSF53271">
    <property type="entry name" value="PRTase-like"/>
    <property type="match status" value="1"/>
</dbReference>
<reference evidence="6" key="1">
    <citation type="submission" date="2019-02" db="EMBL/GenBank/DDBJ databases">
        <authorList>
            <person name="Gruber-Vodicka R. H."/>
            <person name="Seah K. B. B."/>
        </authorList>
    </citation>
    <scope>NUCLEOTIDE SEQUENCE</scope>
    <source>
        <strain evidence="4">BECK_BZ197</strain>
        <strain evidence="6">BECK_BZ198</strain>
        <strain evidence="5">BECK_BZ199</strain>
    </source>
</reference>
<dbReference type="Pfam" id="PF18912">
    <property type="entry name" value="DZR_2"/>
    <property type="match status" value="1"/>
</dbReference>
<dbReference type="CDD" id="cd06223">
    <property type="entry name" value="PRTases_typeI"/>
    <property type="match status" value="1"/>
</dbReference>
<dbReference type="InterPro" id="IPR044005">
    <property type="entry name" value="DZR_2"/>
</dbReference>
<organism evidence="6">
    <name type="scientific">Candidatus Kentrum sp. MB</name>
    <dbReference type="NCBI Taxonomy" id="2138164"/>
    <lineage>
        <taxon>Bacteria</taxon>
        <taxon>Pseudomonadati</taxon>
        <taxon>Pseudomonadota</taxon>
        <taxon>Gammaproteobacteria</taxon>
        <taxon>Candidatus Kentrum</taxon>
    </lineage>
</organism>
<evidence type="ECO:0000259" key="2">
    <source>
        <dbReference type="Pfam" id="PF00156"/>
    </source>
</evidence>
<protein>
    <submittedName>
        <fullName evidence="6">ComF family protein</fullName>
    </submittedName>
</protein>
<proteinExistence type="inferred from homology"/>